<evidence type="ECO:0000313" key="8">
    <source>
        <dbReference type="Proteomes" id="UP000562929"/>
    </source>
</evidence>
<evidence type="ECO:0000256" key="3">
    <source>
        <dbReference type="ARBA" id="ARBA00022989"/>
    </source>
</evidence>
<feature type="compositionally biased region" description="Basic and acidic residues" evidence="5">
    <location>
        <begin position="450"/>
        <end position="463"/>
    </location>
</feature>
<comment type="subcellular location">
    <subcellularLocation>
        <location evidence="1">Endomembrane system</location>
        <topology evidence="1">Multi-pass membrane protein</topology>
    </subcellularLocation>
</comment>
<protein>
    <submittedName>
        <fullName evidence="7">DUF2418 domain protein</fullName>
    </submittedName>
</protein>
<feature type="transmembrane region" description="Helical" evidence="6">
    <location>
        <begin position="80"/>
        <end position="104"/>
    </location>
</feature>
<evidence type="ECO:0000256" key="2">
    <source>
        <dbReference type="ARBA" id="ARBA00022692"/>
    </source>
</evidence>
<organism evidence="7 8">
    <name type="scientific">Ophiocordyceps camponoti-floridani</name>
    <dbReference type="NCBI Taxonomy" id="2030778"/>
    <lineage>
        <taxon>Eukaryota</taxon>
        <taxon>Fungi</taxon>
        <taxon>Dikarya</taxon>
        <taxon>Ascomycota</taxon>
        <taxon>Pezizomycotina</taxon>
        <taxon>Sordariomycetes</taxon>
        <taxon>Hypocreomycetidae</taxon>
        <taxon>Hypocreales</taxon>
        <taxon>Ophiocordycipitaceae</taxon>
        <taxon>Ophiocordyceps</taxon>
    </lineage>
</organism>
<evidence type="ECO:0000256" key="5">
    <source>
        <dbReference type="SAM" id="MobiDB-lite"/>
    </source>
</evidence>
<keyword evidence="2 6" id="KW-0812">Transmembrane</keyword>
<keyword evidence="3 6" id="KW-1133">Transmembrane helix</keyword>
<dbReference type="Proteomes" id="UP000562929">
    <property type="component" value="Unassembled WGS sequence"/>
</dbReference>
<dbReference type="AlphaFoldDB" id="A0A8H4Q601"/>
<dbReference type="GO" id="GO:0007096">
    <property type="term" value="P:regulation of exit from mitosis"/>
    <property type="evidence" value="ECO:0007669"/>
    <property type="project" value="TreeGrafter"/>
</dbReference>
<evidence type="ECO:0000313" key="7">
    <source>
        <dbReference type="EMBL" id="KAF4587280.1"/>
    </source>
</evidence>
<name>A0A8H4Q601_9HYPO</name>
<dbReference type="GO" id="GO:0043007">
    <property type="term" value="P:maintenance of rDNA"/>
    <property type="evidence" value="ECO:0007669"/>
    <property type="project" value="TreeGrafter"/>
</dbReference>
<reference evidence="7 8" key="1">
    <citation type="journal article" date="2020" name="G3 (Bethesda)">
        <title>Genetic Underpinnings of Host Manipulation by Ophiocordyceps as Revealed by Comparative Transcriptomics.</title>
        <authorList>
            <person name="Will I."/>
            <person name="Das B."/>
            <person name="Trinh T."/>
            <person name="Brachmann A."/>
            <person name="Ohm R.A."/>
            <person name="de Bekker C."/>
        </authorList>
    </citation>
    <scope>NUCLEOTIDE SEQUENCE [LARGE SCALE GENOMIC DNA]</scope>
    <source>
        <strain evidence="7 8">EC05</strain>
    </source>
</reference>
<sequence length="463" mass="51574">MPRLVRRKPLRERIAAMLNPMDLLLWLSEEVETREWDSQLVGTQLGLGLNSILLLARANSASVAPLANDDLFGEGATSSWVSLFVLPLVWALVILSLTNAFYAFCRTRSYRLFQVSVDKRPATPSARRVKVHSSPASSSPLRLLADMVTSQSAESRAHPDKDKDVWEIAVWDPLPMSMRLLCFFSPGHVLVYLLFLPLAPLDPRPSMTVFNSLVMQLLLTVQMLLICQRFGQQGKDNTIIQKEVMREYDAKFVHPRLYPVVRDVGTQMSEDETTEFVHIGSPTTLLRRGFKTHGNPHIDMPEPTTTSGYMKPRMFTSPAASRRVETLAPSGLRGTGLRGTGLRNNSLPAASSSVVAAESVQTEGGSLPTLGRNREFEGLFGVYTHNKSPLKKTFTVDDLIDQPLPKTSREMAAWEQHPLRGSVSPKKQSSSHKALTVSGEAQPNSLADTGRPRPQYERYPSRW</sequence>
<dbReference type="PANTHER" id="PTHR28293">
    <property type="entry name" value="NUCLEAR RIM PROTEIN 1"/>
    <property type="match status" value="1"/>
</dbReference>
<dbReference type="EMBL" id="JAACLJ010000004">
    <property type="protein sequence ID" value="KAF4587280.1"/>
    <property type="molecule type" value="Genomic_DNA"/>
</dbReference>
<feature type="transmembrane region" description="Helical" evidence="6">
    <location>
        <begin position="180"/>
        <end position="201"/>
    </location>
</feature>
<accession>A0A8H4Q601</accession>
<dbReference type="PANTHER" id="PTHR28293:SF1">
    <property type="entry name" value="NUCLEAR RIM PROTEIN 1"/>
    <property type="match status" value="1"/>
</dbReference>
<feature type="region of interest" description="Disordered" evidence="5">
    <location>
        <begin position="416"/>
        <end position="463"/>
    </location>
</feature>
<dbReference type="GO" id="GO:0012505">
    <property type="term" value="C:endomembrane system"/>
    <property type="evidence" value="ECO:0007669"/>
    <property type="project" value="UniProtKB-SubCell"/>
</dbReference>
<feature type="region of interest" description="Disordered" evidence="5">
    <location>
        <begin position="292"/>
        <end position="311"/>
    </location>
</feature>
<dbReference type="OrthoDB" id="3363151at2759"/>
<feature type="compositionally biased region" description="Polar residues" evidence="5">
    <location>
        <begin position="425"/>
        <end position="447"/>
    </location>
</feature>
<evidence type="ECO:0000256" key="6">
    <source>
        <dbReference type="SAM" id="Phobius"/>
    </source>
</evidence>
<keyword evidence="8" id="KW-1185">Reference proteome</keyword>
<keyword evidence="4 6" id="KW-0472">Membrane</keyword>
<comment type="caution">
    <text evidence="7">The sequence shown here is derived from an EMBL/GenBank/DDBJ whole genome shotgun (WGS) entry which is preliminary data.</text>
</comment>
<gene>
    <name evidence="7" type="ORF">GQ602_003973</name>
</gene>
<evidence type="ECO:0000256" key="1">
    <source>
        <dbReference type="ARBA" id="ARBA00004127"/>
    </source>
</evidence>
<dbReference type="Pfam" id="PF10332">
    <property type="entry name" value="DUF2418"/>
    <property type="match status" value="1"/>
</dbReference>
<dbReference type="InterPro" id="IPR018819">
    <property type="entry name" value="Nur1/Mug154"/>
</dbReference>
<evidence type="ECO:0000256" key="4">
    <source>
        <dbReference type="ARBA" id="ARBA00023136"/>
    </source>
</evidence>
<proteinExistence type="predicted"/>